<dbReference type="AlphaFoldDB" id="A0A9D0ZJG6"/>
<dbReference type="Gene3D" id="3.40.190.10">
    <property type="entry name" value="Periplasmic binding protein-like II"/>
    <property type="match status" value="2"/>
</dbReference>
<dbReference type="Pfam" id="PF01547">
    <property type="entry name" value="SBP_bac_1"/>
    <property type="match status" value="1"/>
</dbReference>
<sequence length="444" mass="49456">MKRNKIIAVLLSALLLVAVFAGCNNGGGGTSSDQTSGQSSGGGEDEEITLTLWHVATDEGQHKLLTDAIARFNEEYPNVTIEDVPVASDAYETKLAPAMASDNPPDVFITWGGGKLFTYADAEKVIDLTPYMEEDNYKDRFLEGALSQATYQDKIWGVPVENTTVGVFFYDKELFKKYNVEVPETYDELMEACETFKNAGISPFALGNKFKWPGQQYYMWLALRLGGSEDFIAAAEDAGGAFNSESFVQAYEMLQDMIEKGYFNNGYNTLDTDAGQPKQLLYSGQAAMYMNGTWEVQLIQQENPEFYERMGIFTFPTIEGGKGNDVDVIGTLGDNFYSISNACENPDIAFKLIQYFIDDQSVEERIAAGKIPPLKDITVTDPINQEILDLVSNAEYVQLWYDQYFTAEVANAFLDANQAAYALEMTPEEAATVLQDKYQEYLNE</sequence>
<name>A0A9D0ZJG6_9FIRM</name>
<feature type="chain" id="PRO_5038386025" evidence="1">
    <location>
        <begin position="22"/>
        <end position="444"/>
    </location>
</feature>
<reference evidence="2" key="2">
    <citation type="journal article" date="2021" name="PeerJ">
        <title>Extensive microbial diversity within the chicken gut microbiome revealed by metagenomics and culture.</title>
        <authorList>
            <person name="Gilroy R."/>
            <person name="Ravi A."/>
            <person name="Getino M."/>
            <person name="Pursley I."/>
            <person name="Horton D.L."/>
            <person name="Alikhan N.F."/>
            <person name="Baker D."/>
            <person name="Gharbi K."/>
            <person name="Hall N."/>
            <person name="Watson M."/>
            <person name="Adriaenssens E.M."/>
            <person name="Foster-Nyarko E."/>
            <person name="Jarju S."/>
            <person name="Secka A."/>
            <person name="Antonio M."/>
            <person name="Oren A."/>
            <person name="Chaudhuri R.R."/>
            <person name="La Ragione R."/>
            <person name="Hildebrand F."/>
            <person name="Pallen M.J."/>
        </authorList>
    </citation>
    <scope>NUCLEOTIDE SEQUENCE</scope>
    <source>
        <strain evidence="2">ChiSjej1B19-3389</strain>
    </source>
</reference>
<proteinExistence type="predicted"/>
<dbReference type="EMBL" id="DVFW01000048">
    <property type="protein sequence ID" value="HIQ81399.1"/>
    <property type="molecule type" value="Genomic_DNA"/>
</dbReference>
<dbReference type="PROSITE" id="PS51257">
    <property type="entry name" value="PROKAR_LIPOPROTEIN"/>
    <property type="match status" value="1"/>
</dbReference>
<accession>A0A9D0ZJG6</accession>
<evidence type="ECO:0000256" key="1">
    <source>
        <dbReference type="SAM" id="SignalP"/>
    </source>
</evidence>
<dbReference type="PANTHER" id="PTHR43649">
    <property type="entry name" value="ARABINOSE-BINDING PROTEIN-RELATED"/>
    <property type="match status" value="1"/>
</dbReference>
<dbReference type="InterPro" id="IPR050490">
    <property type="entry name" value="Bact_solute-bd_prot1"/>
</dbReference>
<gene>
    <name evidence="2" type="ORF">IAD32_09005</name>
</gene>
<dbReference type="SUPFAM" id="SSF53850">
    <property type="entry name" value="Periplasmic binding protein-like II"/>
    <property type="match status" value="1"/>
</dbReference>
<organism evidence="2 3">
    <name type="scientific">Candidatus Scatavimonas merdigallinarum</name>
    <dbReference type="NCBI Taxonomy" id="2840914"/>
    <lineage>
        <taxon>Bacteria</taxon>
        <taxon>Bacillati</taxon>
        <taxon>Bacillota</taxon>
        <taxon>Clostridia</taxon>
        <taxon>Eubacteriales</taxon>
        <taxon>Oscillospiraceae</taxon>
        <taxon>Oscillospiraceae incertae sedis</taxon>
        <taxon>Candidatus Scatavimonas</taxon>
    </lineage>
</organism>
<evidence type="ECO:0000313" key="2">
    <source>
        <dbReference type="EMBL" id="HIQ81399.1"/>
    </source>
</evidence>
<dbReference type="PANTHER" id="PTHR43649:SF14">
    <property type="entry name" value="BLR3389 PROTEIN"/>
    <property type="match status" value="1"/>
</dbReference>
<evidence type="ECO:0000313" key="3">
    <source>
        <dbReference type="Proteomes" id="UP000886787"/>
    </source>
</evidence>
<feature type="signal peptide" evidence="1">
    <location>
        <begin position="1"/>
        <end position="21"/>
    </location>
</feature>
<dbReference type="Proteomes" id="UP000886787">
    <property type="component" value="Unassembled WGS sequence"/>
</dbReference>
<reference evidence="2" key="1">
    <citation type="submission" date="2020-10" db="EMBL/GenBank/DDBJ databases">
        <authorList>
            <person name="Gilroy R."/>
        </authorList>
    </citation>
    <scope>NUCLEOTIDE SEQUENCE</scope>
    <source>
        <strain evidence="2">ChiSjej1B19-3389</strain>
    </source>
</reference>
<dbReference type="InterPro" id="IPR006059">
    <property type="entry name" value="SBP"/>
</dbReference>
<protein>
    <submittedName>
        <fullName evidence="2">Extracellular solute-binding protein</fullName>
    </submittedName>
</protein>
<comment type="caution">
    <text evidence="2">The sequence shown here is derived from an EMBL/GenBank/DDBJ whole genome shotgun (WGS) entry which is preliminary data.</text>
</comment>
<keyword evidence="1" id="KW-0732">Signal</keyword>